<organism evidence="2 3">
    <name type="scientific">Cryptolaemus montrouzieri</name>
    <dbReference type="NCBI Taxonomy" id="559131"/>
    <lineage>
        <taxon>Eukaryota</taxon>
        <taxon>Metazoa</taxon>
        <taxon>Ecdysozoa</taxon>
        <taxon>Arthropoda</taxon>
        <taxon>Hexapoda</taxon>
        <taxon>Insecta</taxon>
        <taxon>Pterygota</taxon>
        <taxon>Neoptera</taxon>
        <taxon>Endopterygota</taxon>
        <taxon>Coleoptera</taxon>
        <taxon>Polyphaga</taxon>
        <taxon>Cucujiformia</taxon>
        <taxon>Coccinelloidea</taxon>
        <taxon>Coccinellidae</taxon>
        <taxon>Scymninae</taxon>
        <taxon>Scymnini</taxon>
        <taxon>Cryptolaemus</taxon>
    </lineage>
</organism>
<gene>
    <name evidence="2" type="ORF">HHI36_017937</name>
</gene>
<keyword evidence="3" id="KW-1185">Reference proteome</keyword>
<dbReference type="EMBL" id="JABFTP020000165">
    <property type="protein sequence ID" value="KAL3283767.1"/>
    <property type="molecule type" value="Genomic_DNA"/>
</dbReference>
<sequence length="109" mass="12640">MEDKGQPEEDGSNVHQPQEKETSGFSELVRQIRRIFPLEIELIEVDNQISKFAKKLMKVKMVHGIFVKSVYMEHSVQTEGSNEYYVAKSWLIRPLAEESYSVYLSETIS</sequence>
<dbReference type="Proteomes" id="UP001516400">
    <property type="component" value="Unassembled WGS sequence"/>
</dbReference>
<proteinExistence type="predicted"/>
<evidence type="ECO:0000313" key="2">
    <source>
        <dbReference type="EMBL" id="KAL3283767.1"/>
    </source>
</evidence>
<evidence type="ECO:0000256" key="1">
    <source>
        <dbReference type="SAM" id="MobiDB-lite"/>
    </source>
</evidence>
<accession>A0ABD2NZE7</accession>
<comment type="caution">
    <text evidence="2">The sequence shown here is derived from an EMBL/GenBank/DDBJ whole genome shotgun (WGS) entry which is preliminary data.</text>
</comment>
<evidence type="ECO:0000313" key="3">
    <source>
        <dbReference type="Proteomes" id="UP001516400"/>
    </source>
</evidence>
<feature type="region of interest" description="Disordered" evidence="1">
    <location>
        <begin position="1"/>
        <end position="25"/>
    </location>
</feature>
<name>A0ABD2NZE7_9CUCU</name>
<reference evidence="2 3" key="1">
    <citation type="journal article" date="2021" name="BMC Biol.">
        <title>Horizontally acquired antibacterial genes associated with adaptive radiation of ladybird beetles.</title>
        <authorList>
            <person name="Li H.S."/>
            <person name="Tang X.F."/>
            <person name="Huang Y.H."/>
            <person name="Xu Z.Y."/>
            <person name="Chen M.L."/>
            <person name="Du X.Y."/>
            <person name="Qiu B.Y."/>
            <person name="Chen P.T."/>
            <person name="Zhang W."/>
            <person name="Slipinski A."/>
            <person name="Escalona H.E."/>
            <person name="Waterhouse R.M."/>
            <person name="Zwick A."/>
            <person name="Pang H."/>
        </authorList>
    </citation>
    <scope>NUCLEOTIDE SEQUENCE [LARGE SCALE GENOMIC DNA]</scope>
    <source>
        <strain evidence="2">SYSU2018</strain>
    </source>
</reference>
<protein>
    <submittedName>
        <fullName evidence="2">Uncharacterized protein</fullName>
    </submittedName>
</protein>
<dbReference type="AlphaFoldDB" id="A0ABD2NZE7"/>